<dbReference type="AlphaFoldDB" id="A0AAD6CWK5"/>
<dbReference type="Proteomes" id="UP001220324">
    <property type="component" value="Unassembled WGS sequence"/>
</dbReference>
<dbReference type="InterPro" id="IPR011118">
    <property type="entry name" value="Tannase/feruloyl_esterase"/>
</dbReference>
<dbReference type="GO" id="GO:0072330">
    <property type="term" value="P:monocarboxylic acid biosynthetic process"/>
    <property type="evidence" value="ECO:0007669"/>
    <property type="project" value="UniProtKB-ARBA"/>
</dbReference>
<dbReference type="GO" id="GO:0030600">
    <property type="term" value="F:feruloyl esterase activity"/>
    <property type="evidence" value="ECO:0007669"/>
    <property type="project" value="UniProtKB-ARBA"/>
</dbReference>
<sequence length="549" mass="60343">MANVCTAAHVKATLPTDALLGLTLQPSTVTAAAVYNYNDTGSPFFPDNVSSFCNVTFGYSHNGKDDQVLVNYFMPAPASFQNRYVSQGGGALDIYSGVASLAGGIQYGAVNGGTDGGFGSFSASFDEVTLLANGTVDLDIVNMFGYQAHYELGVIGRAFTRNFYGMSEKTKLYSYFQACSEGGREAFSQLQRYGELWDGASVGAPAFRYSFQQVQHLFSNVVEKTIGYNPPLCEMATIVNATINYCDGLDGKRDGVVARTDLCKLKFDLDSMVGKSYYCAASNGAPIQDGKITKKGVEVAKAIIDGLHDSEGRRVYVSYQPSADFHDAQTTYNSETDSWDISIVGLGGEYVTQLLQKLDIENLPTLDGVTYDTIKDWMIEGMQTYQDSLQVNWPDLTPFHANGGKLIHFHGESDSSVPTASSVRYWESVRKTMYPNMSVADGTEATKEWYRLYLVPGAAHCDWNDEQPNAPWPQTGLKTIINWVEHGIEPVRLNGTVSLGDNAGDIMEICSWPLRPYWTDNGSKLECQYDQTSIDTWLYEFDGVPVPVY</sequence>
<evidence type="ECO:0000313" key="10">
    <source>
        <dbReference type="Proteomes" id="UP001220324"/>
    </source>
</evidence>
<evidence type="ECO:0000313" key="9">
    <source>
        <dbReference type="EMBL" id="KAJ5541523.1"/>
    </source>
</evidence>
<evidence type="ECO:0000256" key="5">
    <source>
        <dbReference type="ARBA" id="ARBA00022801"/>
    </source>
</evidence>
<evidence type="ECO:0000256" key="8">
    <source>
        <dbReference type="RuleBase" id="RU361238"/>
    </source>
</evidence>
<dbReference type="PANTHER" id="PTHR33938:SF16">
    <property type="entry name" value="CARBOXYLIC ESTER HYDROLASE"/>
    <property type="match status" value="1"/>
</dbReference>
<protein>
    <recommendedName>
        <fullName evidence="8">Carboxylic ester hydrolase</fullName>
        <ecNumber evidence="8">3.1.1.-</ecNumber>
    </recommendedName>
</protein>
<keyword evidence="10" id="KW-1185">Reference proteome</keyword>
<evidence type="ECO:0000256" key="4">
    <source>
        <dbReference type="ARBA" id="ARBA00022729"/>
    </source>
</evidence>
<keyword evidence="3" id="KW-0479">Metal-binding</keyword>
<evidence type="ECO:0000256" key="1">
    <source>
        <dbReference type="ARBA" id="ARBA00006249"/>
    </source>
</evidence>
<dbReference type="PANTHER" id="PTHR33938">
    <property type="entry name" value="FERULOYL ESTERASE B-RELATED"/>
    <property type="match status" value="1"/>
</dbReference>
<organism evidence="9 10">
    <name type="scientific">Penicillium frequentans</name>
    <dbReference type="NCBI Taxonomy" id="3151616"/>
    <lineage>
        <taxon>Eukaryota</taxon>
        <taxon>Fungi</taxon>
        <taxon>Dikarya</taxon>
        <taxon>Ascomycota</taxon>
        <taxon>Pezizomycotina</taxon>
        <taxon>Eurotiomycetes</taxon>
        <taxon>Eurotiomycetidae</taxon>
        <taxon>Eurotiales</taxon>
        <taxon>Aspergillaceae</taxon>
        <taxon>Penicillium</taxon>
    </lineage>
</organism>
<evidence type="ECO:0000256" key="3">
    <source>
        <dbReference type="ARBA" id="ARBA00022723"/>
    </source>
</evidence>
<gene>
    <name evidence="9" type="ORF">N7494_006599</name>
</gene>
<evidence type="ECO:0000256" key="2">
    <source>
        <dbReference type="ARBA" id="ARBA00022487"/>
    </source>
</evidence>
<reference evidence="9 10" key="1">
    <citation type="journal article" date="2023" name="IMA Fungus">
        <title>Comparative genomic study of the Penicillium genus elucidates a diverse pangenome and 15 lateral gene transfer events.</title>
        <authorList>
            <person name="Petersen C."/>
            <person name="Sorensen T."/>
            <person name="Nielsen M.R."/>
            <person name="Sondergaard T.E."/>
            <person name="Sorensen J.L."/>
            <person name="Fitzpatrick D.A."/>
            <person name="Frisvad J.C."/>
            <person name="Nielsen K.L."/>
        </authorList>
    </citation>
    <scope>NUCLEOTIDE SEQUENCE [LARGE SCALE GENOMIC DNA]</scope>
    <source>
        <strain evidence="9 10">IBT 35679</strain>
    </source>
</reference>
<name>A0AAD6CWK5_9EURO</name>
<dbReference type="EC" id="3.1.1.-" evidence="8"/>
<proteinExistence type="inferred from homology"/>
<keyword evidence="5 8" id="KW-0378">Hydrolase</keyword>
<dbReference type="EMBL" id="JAQIZZ010000005">
    <property type="protein sequence ID" value="KAJ5541523.1"/>
    <property type="molecule type" value="Genomic_DNA"/>
</dbReference>
<dbReference type="InterPro" id="IPR029058">
    <property type="entry name" value="AB_hydrolase_fold"/>
</dbReference>
<keyword evidence="4" id="KW-0732">Signal</keyword>
<dbReference type="GO" id="GO:0046872">
    <property type="term" value="F:metal ion binding"/>
    <property type="evidence" value="ECO:0007669"/>
    <property type="project" value="UniProtKB-KW"/>
</dbReference>
<keyword evidence="2" id="KW-0719">Serine esterase</keyword>
<keyword evidence="7" id="KW-1015">Disulfide bond</keyword>
<evidence type="ECO:0000256" key="7">
    <source>
        <dbReference type="ARBA" id="ARBA00023157"/>
    </source>
</evidence>
<evidence type="ECO:0000256" key="6">
    <source>
        <dbReference type="ARBA" id="ARBA00022837"/>
    </source>
</evidence>
<comment type="similarity">
    <text evidence="1 8">Belongs to the tannase family.</text>
</comment>
<accession>A0AAD6CWK5</accession>
<comment type="caution">
    <text evidence="9">The sequence shown here is derived from an EMBL/GenBank/DDBJ whole genome shotgun (WGS) entry which is preliminary data.</text>
</comment>
<dbReference type="SUPFAM" id="SSF53474">
    <property type="entry name" value="alpha/beta-Hydrolases"/>
    <property type="match status" value="1"/>
</dbReference>
<dbReference type="Pfam" id="PF07519">
    <property type="entry name" value="Tannase"/>
    <property type="match status" value="1"/>
</dbReference>
<keyword evidence="6" id="KW-0106">Calcium</keyword>
<dbReference type="GO" id="GO:0017000">
    <property type="term" value="P:antibiotic biosynthetic process"/>
    <property type="evidence" value="ECO:0007669"/>
    <property type="project" value="UniProtKB-ARBA"/>
</dbReference>